<feature type="compositionally biased region" description="Acidic residues" evidence="1">
    <location>
        <begin position="494"/>
        <end position="513"/>
    </location>
</feature>
<accession>A0A3N2Q8P1</accession>
<dbReference type="GeneID" id="39583220"/>
<evidence type="ECO:0000256" key="1">
    <source>
        <dbReference type="SAM" id="MobiDB-lite"/>
    </source>
</evidence>
<name>A0A3N2Q8P1_SODAK</name>
<dbReference type="AlphaFoldDB" id="A0A3N2Q8P1"/>
<feature type="region of interest" description="Disordered" evidence="1">
    <location>
        <begin position="492"/>
        <end position="513"/>
    </location>
</feature>
<dbReference type="STRING" id="1314773.A0A3N2Q8P1"/>
<feature type="region of interest" description="Disordered" evidence="1">
    <location>
        <begin position="564"/>
        <end position="620"/>
    </location>
</feature>
<dbReference type="EMBL" id="ML119051">
    <property type="protein sequence ID" value="ROT43096.1"/>
    <property type="molecule type" value="Genomic_DNA"/>
</dbReference>
<gene>
    <name evidence="2" type="ORF">SODALDRAFT_375314</name>
</gene>
<dbReference type="RefSeq" id="XP_028470902.1">
    <property type="nucleotide sequence ID" value="XM_028614742.1"/>
</dbReference>
<sequence length="739" mass="83281">MNIAPFKGLPLAPANVEMSHFDAYIKETRDILQAQHPCQIVTPDMLAAAIQTRARAELAQIREREKARQQATEEDLQMAGIVNDEEVINESLKHGVEAQDWHEAEAHDVSEQERVKRIKLENPVFTLQDDMGGMAMSFNLIDKLSENVELAVNLGLHLDPADVVHLFSVSKRFNRTISGNMTSSIRTWVREHAGESSEIFSFKLYRHLCIRDPAGRTNAFAAEHPDPVDPDQQAIRHVPSLRWYHMVVLRERCVDDIVDALERSGYYLPRGMEKTLKKMWLLMDVATTKGRRDMIGNTALWSKTDLYHAQLFIVKLNMFFSDPIFLPRDGNSLPRLLLGQRGLYRLWQALTDRAWTKPREVTELKVRYDYIPTYPQFRRALFGETVFGVHPYEVGVVHLEGWGRGSGHLMRPDELIVEEANRRVFTVDKHIIYMILWGPVEKGPFRKRARSESESDSDSSPVTTIPSAAAAAAVVDASTGIINHAVSEELVISSDDEADSECEDGYYYDDDEDDDDLLTEEEKIPNWTDLLPFEKSIIMLENVDPVNAERQFLFQRQADLQASSAGFGTNRRGEGDGEDDGTNEEGGEGGEGGEEEEEEEEDGLDFSALPNPDDRDPRRVDILSAPVHRAAVPGDAPVTAAIQVALDAAARTAAPDAGTDEDVRDHVTRMFFGPVGTPDEPDLLARADRAWDDYEAEDLDPDWRAYVEEINAPDDEDFDDFDNVLFYHRGDGYGSEYDG</sequence>
<keyword evidence="3" id="KW-1185">Reference proteome</keyword>
<dbReference type="OrthoDB" id="4966at2759"/>
<organism evidence="2 3">
    <name type="scientific">Sodiomyces alkalinus (strain CBS 110278 / VKM F-3762 / F11)</name>
    <name type="common">Alkaliphilic filamentous fungus</name>
    <dbReference type="NCBI Taxonomy" id="1314773"/>
    <lineage>
        <taxon>Eukaryota</taxon>
        <taxon>Fungi</taxon>
        <taxon>Dikarya</taxon>
        <taxon>Ascomycota</taxon>
        <taxon>Pezizomycotina</taxon>
        <taxon>Sordariomycetes</taxon>
        <taxon>Hypocreomycetidae</taxon>
        <taxon>Glomerellales</taxon>
        <taxon>Plectosphaerellaceae</taxon>
        <taxon>Sodiomyces</taxon>
    </lineage>
</organism>
<reference evidence="2 3" key="1">
    <citation type="journal article" date="2018" name="Mol. Ecol.">
        <title>The obligate alkalophilic soda-lake fungus Sodiomyces alkalinus has shifted to a protein diet.</title>
        <authorList>
            <person name="Grum-Grzhimaylo A.A."/>
            <person name="Falkoski D.L."/>
            <person name="van den Heuvel J."/>
            <person name="Valero-Jimenez C.A."/>
            <person name="Min B."/>
            <person name="Choi I.G."/>
            <person name="Lipzen A."/>
            <person name="Daum C.G."/>
            <person name="Aanen D.K."/>
            <person name="Tsang A."/>
            <person name="Henrissat B."/>
            <person name="Bilanenko E.N."/>
            <person name="de Vries R.P."/>
            <person name="van Kan J.A.L."/>
            <person name="Grigoriev I.V."/>
            <person name="Debets A.J.M."/>
        </authorList>
    </citation>
    <scope>NUCLEOTIDE SEQUENCE [LARGE SCALE GENOMIC DNA]</scope>
    <source>
        <strain evidence="2 3">F11</strain>
    </source>
</reference>
<protein>
    <submittedName>
        <fullName evidence="2">Uncharacterized protein</fullName>
    </submittedName>
</protein>
<feature type="compositionally biased region" description="Acidic residues" evidence="1">
    <location>
        <begin position="576"/>
        <end position="604"/>
    </location>
</feature>
<evidence type="ECO:0000313" key="2">
    <source>
        <dbReference type="EMBL" id="ROT43096.1"/>
    </source>
</evidence>
<dbReference type="Proteomes" id="UP000272025">
    <property type="component" value="Unassembled WGS sequence"/>
</dbReference>
<proteinExistence type="predicted"/>
<evidence type="ECO:0000313" key="3">
    <source>
        <dbReference type="Proteomes" id="UP000272025"/>
    </source>
</evidence>